<accession>A0A1X2HCY2</accession>
<proteinExistence type="predicted"/>
<evidence type="ECO:0000313" key="2">
    <source>
        <dbReference type="EMBL" id="ORY96622.1"/>
    </source>
</evidence>
<feature type="compositionally biased region" description="Basic and acidic residues" evidence="1">
    <location>
        <begin position="172"/>
        <end position="191"/>
    </location>
</feature>
<protein>
    <submittedName>
        <fullName evidence="2">Uncharacterized protein</fullName>
    </submittedName>
</protein>
<keyword evidence="3" id="KW-1185">Reference proteome</keyword>
<comment type="caution">
    <text evidence="2">The sequence shown here is derived from an EMBL/GenBank/DDBJ whole genome shotgun (WGS) entry which is preliminary data.</text>
</comment>
<dbReference type="InParanoid" id="A0A1X2HCY2"/>
<dbReference type="AlphaFoldDB" id="A0A1X2HCY2"/>
<feature type="compositionally biased region" description="Low complexity" evidence="1">
    <location>
        <begin position="1"/>
        <end position="10"/>
    </location>
</feature>
<name>A0A1X2HCY2_SYNRA</name>
<evidence type="ECO:0000313" key="3">
    <source>
        <dbReference type="Proteomes" id="UP000242180"/>
    </source>
</evidence>
<feature type="compositionally biased region" description="Low complexity" evidence="1">
    <location>
        <begin position="18"/>
        <end position="32"/>
    </location>
</feature>
<dbReference type="Proteomes" id="UP000242180">
    <property type="component" value="Unassembled WGS sequence"/>
</dbReference>
<feature type="region of interest" description="Disordered" evidence="1">
    <location>
        <begin position="1"/>
        <end position="47"/>
    </location>
</feature>
<reference evidence="2 3" key="1">
    <citation type="submission" date="2016-07" db="EMBL/GenBank/DDBJ databases">
        <title>Pervasive Adenine N6-methylation of Active Genes in Fungi.</title>
        <authorList>
            <consortium name="DOE Joint Genome Institute"/>
            <person name="Mondo S.J."/>
            <person name="Dannebaum R.O."/>
            <person name="Kuo R.C."/>
            <person name="Labutti K."/>
            <person name="Haridas S."/>
            <person name="Kuo A."/>
            <person name="Salamov A."/>
            <person name="Ahrendt S.R."/>
            <person name="Lipzen A."/>
            <person name="Sullivan W."/>
            <person name="Andreopoulos W.B."/>
            <person name="Clum A."/>
            <person name="Lindquist E."/>
            <person name="Daum C."/>
            <person name="Ramamoorthy G.K."/>
            <person name="Gryganskyi A."/>
            <person name="Culley D."/>
            <person name="Magnuson J.K."/>
            <person name="James T.Y."/>
            <person name="O'Malley M.A."/>
            <person name="Stajich J.E."/>
            <person name="Spatafora J.W."/>
            <person name="Visel A."/>
            <person name="Grigoriev I.V."/>
        </authorList>
    </citation>
    <scope>NUCLEOTIDE SEQUENCE [LARGE SCALE GENOMIC DNA]</scope>
    <source>
        <strain evidence="2 3">NRRL 2496</strain>
    </source>
</reference>
<feature type="compositionally biased region" description="Polar residues" evidence="1">
    <location>
        <begin position="96"/>
        <end position="113"/>
    </location>
</feature>
<sequence length="191" mass="20342">MSSSSSVKSSPAQKSMYISESESGIEASASSVADEEDSVMGVTCGQIPPQLPLEQTVVHRGMTGSGTSHNTGIGVGAGRHYAISTTSSPPPQSPTRAFNTTFPYSISSTSSLSDQERHQGGIPTPSSGYEGDTEGGPTSDLITAGQKDQPPLQRHIPQQQQPQQAEHGPPQRSHERQHCHHNYKDYKDSID</sequence>
<evidence type="ECO:0000256" key="1">
    <source>
        <dbReference type="SAM" id="MobiDB-lite"/>
    </source>
</evidence>
<organism evidence="2 3">
    <name type="scientific">Syncephalastrum racemosum</name>
    <name type="common">Filamentous fungus</name>
    <dbReference type="NCBI Taxonomy" id="13706"/>
    <lineage>
        <taxon>Eukaryota</taxon>
        <taxon>Fungi</taxon>
        <taxon>Fungi incertae sedis</taxon>
        <taxon>Mucoromycota</taxon>
        <taxon>Mucoromycotina</taxon>
        <taxon>Mucoromycetes</taxon>
        <taxon>Mucorales</taxon>
        <taxon>Syncephalastraceae</taxon>
        <taxon>Syncephalastrum</taxon>
    </lineage>
</organism>
<feature type="compositionally biased region" description="Low complexity" evidence="1">
    <location>
        <begin position="149"/>
        <end position="171"/>
    </location>
</feature>
<gene>
    <name evidence="2" type="ORF">BCR43DRAFT_491987</name>
</gene>
<dbReference type="EMBL" id="MCGN01000005">
    <property type="protein sequence ID" value="ORY96622.1"/>
    <property type="molecule type" value="Genomic_DNA"/>
</dbReference>
<feature type="non-terminal residue" evidence="2">
    <location>
        <position position="191"/>
    </location>
</feature>
<feature type="region of interest" description="Disordered" evidence="1">
    <location>
        <begin position="61"/>
        <end position="191"/>
    </location>
</feature>